<proteinExistence type="inferred from homology"/>
<feature type="domain" description="NlpC/P60" evidence="8">
    <location>
        <begin position="322"/>
        <end position="449"/>
    </location>
</feature>
<dbReference type="PROSITE" id="PS51935">
    <property type="entry name" value="NLPC_P60"/>
    <property type="match status" value="1"/>
</dbReference>
<protein>
    <submittedName>
        <fullName evidence="9">Peptidase C40</fullName>
    </submittedName>
</protein>
<evidence type="ECO:0000256" key="1">
    <source>
        <dbReference type="ARBA" id="ARBA00007074"/>
    </source>
</evidence>
<dbReference type="InterPro" id="IPR051202">
    <property type="entry name" value="Peptidase_C40"/>
</dbReference>
<sequence>MNSSNGGNFKLKTRLLASVLGAGLIFSSIPNVEVYAHENLDQEISAKKQEVSTMQEKEREMNELLGKLEAKVNETNEKITSTKEDISKNKKEAKQLEKDIAEVEERMEKRFELMKKRARAVQQTGSSSYIDVLLEAESFSDFVDRSMALTKILNADKSILEEQEKDKQTLEASETELKTKLEKVQSELKEIENLKEQLTYQVNDKNSMLAAVKEQRSKANKELEDLENQKAIIIAEAKKAEEEKAEKEAIAVAEEESKTAETVAQSTGNAAAKQTSKSITAKKSSATSNGDTAKKSSPTSNGSTVQASRPAAPSAPTVKKGSGAIETAISTGSSIVGRSPYKWGGGRTAADIQNRRFDCSSFVRWAYASAGVNLGWTTSELVNQGRAVSASEMKRGDLVFFDTYKRNGHVGIYLGNGTFLNDNSSHGVSVDSMSNTYWKGAFKGVVRRVVE</sequence>
<evidence type="ECO:0000256" key="2">
    <source>
        <dbReference type="ARBA" id="ARBA00022670"/>
    </source>
</evidence>
<comment type="similarity">
    <text evidence="1">Belongs to the peptidase C40 family.</text>
</comment>
<name>A0A429XWN3_9BACI</name>
<feature type="compositionally biased region" description="Polar residues" evidence="7">
    <location>
        <begin position="260"/>
        <end position="269"/>
    </location>
</feature>
<organism evidence="9 10">
    <name type="scientific">Siminovitchia acidinfaciens</name>
    <dbReference type="NCBI Taxonomy" id="2321395"/>
    <lineage>
        <taxon>Bacteria</taxon>
        <taxon>Bacillati</taxon>
        <taxon>Bacillota</taxon>
        <taxon>Bacilli</taxon>
        <taxon>Bacillales</taxon>
        <taxon>Bacillaceae</taxon>
        <taxon>Siminovitchia</taxon>
    </lineage>
</organism>
<keyword evidence="6" id="KW-0175">Coiled coil</keyword>
<evidence type="ECO:0000256" key="5">
    <source>
        <dbReference type="ARBA" id="ARBA00022807"/>
    </source>
</evidence>
<dbReference type="Gene3D" id="3.90.1720.10">
    <property type="entry name" value="endopeptidase domain like (from Nostoc punctiforme)"/>
    <property type="match status" value="1"/>
</dbReference>
<evidence type="ECO:0000256" key="3">
    <source>
        <dbReference type="ARBA" id="ARBA00022729"/>
    </source>
</evidence>
<dbReference type="PANTHER" id="PTHR47053:SF1">
    <property type="entry name" value="MUREIN DD-ENDOPEPTIDASE MEPH-RELATED"/>
    <property type="match status" value="1"/>
</dbReference>
<dbReference type="InterPro" id="IPR038765">
    <property type="entry name" value="Papain-like_cys_pep_sf"/>
</dbReference>
<evidence type="ECO:0000256" key="7">
    <source>
        <dbReference type="SAM" id="MobiDB-lite"/>
    </source>
</evidence>
<keyword evidence="10" id="KW-1185">Reference proteome</keyword>
<keyword evidence="4" id="KW-0378">Hydrolase</keyword>
<dbReference type="GO" id="GO:0006508">
    <property type="term" value="P:proteolysis"/>
    <property type="evidence" value="ECO:0007669"/>
    <property type="project" value="UniProtKB-KW"/>
</dbReference>
<keyword evidence="3" id="KW-0732">Signal</keyword>
<keyword evidence="2" id="KW-0645">Protease</keyword>
<feature type="compositionally biased region" description="Basic and acidic residues" evidence="7">
    <location>
        <begin position="248"/>
        <end position="259"/>
    </location>
</feature>
<evidence type="ECO:0000313" key="9">
    <source>
        <dbReference type="EMBL" id="RST72791.1"/>
    </source>
</evidence>
<dbReference type="GO" id="GO:0008234">
    <property type="term" value="F:cysteine-type peptidase activity"/>
    <property type="evidence" value="ECO:0007669"/>
    <property type="project" value="UniProtKB-KW"/>
</dbReference>
<feature type="compositionally biased region" description="Polar residues" evidence="7">
    <location>
        <begin position="289"/>
        <end position="307"/>
    </location>
</feature>
<evidence type="ECO:0000313" key="10">
    <source>
        <dbReference type="Proteomes" id="UP000287156"/>
    </source>
</evidence>
<dbReference type="OrthoDB" id="9813368at2"/>
<dbReference type="EMBL" id="QYTV02000007">
    <property type="protein sequence ID" value="RST72791.1"/>
    <property type="molecule type" value="Genomic_DNA"/>
</dbReference>
<keyword evidence="5" id="KW-0788">Thiol protease</keyword>
<evidence type="ECO:0000256" key="6">
    <source>
        <dbReference type="SAM" id="Coils"/>
    </source>
</evidence>
<feature type="compositionally biased region" description="Low complexity" evidence="7">
    <location>
        <begin position="270"/>
        <end position="288"/>
    </location>
</feature>
<reference evidence="9" key="1">
    <citation type="submission" date="2018-12" db="EMBL/GenBank/DDBJ databases">
        <authorList>
            <person name="Sun L."/>
            <person name="Chen Z."/>
        </authorList>
    </citation>
    <scope>NUCLEOTIDE SEQUENCE [LARGE SCALE GENOMIC DNA]</scope>
    <source>
        <strain evidence="9">3-2-2</strain>
    </source>
</reference>
<dbReference type="Pfam" id="PF24568">
    <property type="entry name" value="CC_PcsB"/>
    <property type="match status" value="1"/>
</dbReference>
<comment type="caution">
    <text evidence="9">The sequence shown here is derived from an EMBL/GenBank/DDBJ whole genome shotgun (WGS) entry which is preliminary data.</text>
</comment>
<dbReference type="Proteomes" id="UP000287156">
    <property type="component" value="Unassembled WGS sequence"/>
</dbReference>
<dbReference type="Pfam" id="PF00877">
    <property type="entry name" value="NLPC_P60"/>
    <property type="match status" value="1"/>
</dbReference>
<feature type="coiled-coil region" evidence="6">
    <location>
        <begin position="37"/>
        <end position="113"/>
    </location>
</feature>
<dbReference type="InterPro" id="IPR057309">
    <property type="entry name" value="PcsB_CC"/>
</dbReference>
<evidence type="ECO:0000256" key="4">
    <source>
        <dbReference type="ARBA" id="ARBA00022801"/>
    </source>
</evidence>
<dbReference type="InterPro" id="IPR000064">
    <property type="entry name" value="NLP_P60_dom"/>
</dbReference>
<dbReference type="Gene3D" id="6.10.250.3150">
    <property type="match status" value="1"/>
</dbReference>
<gene>
    <name evidence="9" type="ORF">D4T97_015355</name>
</gene>
<dbReference type="AlphaFoldDB" id="A0A429XWN3"/>
<dbReference type="SUPFAM" id="SSF54001">
    <property type="entry name" value="Cysteine proteinases"/>
    <property type="match status" value="1"/>
</dbReference>
<evidence type="ECO:0000259" key="8">
    <source>
        <dbReference type="PROSITE" id="PS51935"/>
    </source>
</evidence>
<feature type="region of interest" description="Disordered" evidence="7">
    <location>
        <begin position="248"/>
        <end position="323"/>
    </location>
</feature>
<accession>A0A429XWN3</accession>
<dbReference type="PANTHER" id="PTHR47053">
    <property type="entry name" value="MUREIN DD-ENDOPEPTIDASE MEPH-RELATED"/>
    <property type="match status" value="1"/>
</dbReference>